<evidence type="ECO:0000256" key="9">
    <source>
        <dbReference type="PIRNR" id="PIRNR004862"/>
    </source>
</evidence>
<feature type="region of interest" description="Disordered" evidence="10">
    <location>
        <begin position="304"/>
        <end position="324"/>
    </location>
</feature>
<comment type="function">
    <text evidence="9">The M ring may be actively involved in energy transduction.</text>
</comment>
<evidence type="ECO:0000256" key="5">
    <source>
        <dbReference type="ARBA" id="ARBA00022692"/>
    </source>
</evidence>
<keyword evidence="6 11" id="KW-1133">Transmembrane helix</keyword>
<dbReference type="PIRSF" id="PIRSF004862">
    <property type="entry name" value="FliF"/>
    <property type="match status" value="1"/>
</dbReference>
<feature type="compositionally biased region" description="Polar residues" evidence="10">
    <location>
        <begin position="308"/>
        <end position="319"/>
    </location>
</feature>
<dbReference type="Pfam" id="PF01514">
    <property type="entry name" value="YscJ_FliF"/>
    <property type="match status" value="1"/>
</dbReference>
<dbReference type="InterPro" id="IPR000067">
    <property type="entry name" value="FlgMring_FliF"/>
</dbReference>
<evidence type="ECO:0000259" key="12">
    <source>
        <dbReference type="Pfam" id="PF01514"/>
    </source>
</evidence>
<comment type="similarity">
    <text evidence="3 9">Belongs to the FliF family.</text>
</comment>
<evidence type="ECO:0000256" key="10">
    <source>
        <dbReference type="SAM" id="MobiDB-lite"/>
    </source>
</evidence>
<evidence type="ECO:0000256" key="4">
    <source>
        <dbReference type="ARBA" id="ARBA00022475"/>
    </source>
</evidence>
<dbReference type="Gene3D" id="3.30.300.30">
    <property type="match status" value="1"/>
</dbReference>
<dbReference type="RefSeq" id="WP_379723160.1">
    <property type="nucleotide sequence ID" value="NZ_JBHRYJ010000001.1"/>
</dbReference>
<dbReference type="EMBL" id="JBHRYJ010000001">
    <property type="protein sequence ID" value="MFC3675147.1"/>
    <property type="molecule type" value="Genomic_DNA"/>
</dbReference>
<sequence length="550" mass="60025">MNLLRNIGPARLAMLAATAAVLVGFFVFLGMKVTQPKMALLYGNLEIQESGDIVNRLEAQKIPYQLANNGNQILVPEDRVLRTRMMLAEAGLPSGGGAGYELFDKANALSATNFMQNLNYLRATEGELARTIRSLDQVQSARVHLVMPQREVFTRDQREPSASIVIKTRGGRLDPQQVRAIQNLVAAAVPSLKPGRVAIVDDRGNLLASPQEELDPATATANRIDDMRRQAEERLRKNIETLLERSVGVGNVRAEVTVDMDFDRVTTNQELYNPDQQVVRSTQTVNEDNQSQEGQQNVTVANNLPEAQGQNGNQATNKSTRTEEVTNYEISKTTRTQVREAGVIKKVSAAVLINNIVQVDGQGQKSYQARSPEEMQQLSALVRNAIGFDQQRGDSVEVVTMRFAEPGDIPDQVDPNSLPVFLGMTKADLFRIGEIAGYVLLGLLAMLLVVRPIVRRVLEASRESEDVPPGMLTPAMSGVPMVVGGAPISELPAAPDAGMAPPTPGIESMIDIARIEGQVKASSLKKIGEIVDKHPEEAVSIIRNWLYQAA</sequence>
<keyword evidence="14" id="KW-0969">Cilium</keyword>
<feature type="transmembrane region" description="Helical" evidence="11">
    <location>
        <begin position="12"/>
        <end position="31"/>
    </location>
</feature>
<keyword evidence="8 9" id="KW-0975">Bacterial flagellum</keyword>
<dbReference type="PANTHER" id="PTHR30046">
    <property type="entry name" value="FLAGELLAR M-RING PROTEIN"/>
    <property type="match status" value="1"/>
</dbReference>
<keyword evidence="15" id="KW-1185">Reference proteome</keyword>
<name>A0ABV7VEB0_9PROT</name>
<evidence type="ECO:0000256" key="2">
    <source>
        <dbReference type="ARBA" id="ARBA00004651"/>
    </source>
</evidence>
<evidence type="ECO:0000256" key="6">
    <source>
        <dbReference type="ARBA" id="ARBA00022989"/>
    </source>
</evidence>
<evidence type="ECO:0000313" key="15">
    <source>
        <dbReference type="Proteomes" id="UP001595711"/>
    </source>
</evidence>
<dbReference type="InterPro" id="IPR045851">
    <property type="entry name" value="AMP-bd_C_sf"/>
</dbReference>
<dbReference type="PRINTS" id="PR01009">
    <property type="entry name" value="FLGMRINGFLIF"/>
</dbReference>
<feature type="domain" description="Flagellar M-ring C-terminal" evidence="13">
    <location>
        <begin position="243"/>
        <end position="403"/>
    </location>
</feature>
<organism evidence="14 15">
    <name type="scientific">Ferrovibrio xuzhouensis</name>
    <dbReference type="NCBI Taxonomy" id="1576914"/>
    <lineage>
        <taxon>Bacteria</taxon>
        <taxon>Pseudomonadati</taxon>
        <taxon>Pseudomonadota</taxon>
        <taxon>Alphaproteobacteria</taxon>
        <taxon>Rhodospirillales</taxon>
        <taxon>Rhodospirillaceae</taxon>
        <taxon>Ferrovibrio</taxon>
    </lineage>
</organism>
<keyword evidence="14" id="KW-0282">Flagellum</keyword>
<dbReference type="InterPro" id="IPR043427">
    <property type="entry name" value="YscJ/FliF"/>
</dbReference>
<proteinExistence type="inferred from homology"/>
<protein>
    <recommendedName>
        <fullName evidence="9">Flagellar M-ring protein</fullName>
    </recommendedName>
</protein>
<evidence type="ECO:0000256" key="3">
    <source>
        <dbReference type="ARBA" id="ARBA00007971"/>
    </source>
</evidence>
<evidence type="ECO:0000256" key="8">
    <source>
        <dbReference type="ARBA" id="ARBA00023143"/>
    </source>
</evidence>
<reference evidence="15" key="1">
    <citation type="journal article" date="2019" name="Int. J. Syst. Evol. Microbiol.">
        <title>The Global Catalogue of Microorganisms (GCM) 10K type strain sequencing project: providing services to taxonomists for standard genome sequencing and annotation.</title>
        <authorList>
            <consortium name="The Broad Institute Genomics Platform"/>
            <consortium name="The Broad Institute Genome Sequencing Center for Infectious Disease"/>
            <person name="Wu L."/>
            <person name="Ma J."/>
        </authorList>
    </citation>
    <scope>NUCLEOTIDE SEQUENCE [LARGE SCALE GENOMIC DNA]</scope>
    <source>
        <strain evidence="15">KCTC 42182</strain>
    </source>
</reference>
<gene>
    <name evidence="14" type="primary">fliF</name>
    <name evidence="14" type="ORF">ACFOOQ_06315</name>
</gene>
<keyword evidence="7 11" id="KW-0472">Membrane</keyword>
<dbReference type="InterPro" id="IPR013556">
    <property type="entry name" value="Flag_M-ring_C"/>
</dbReference>
<accession>A0ABV7VEB0</accession>
<comment type="subcellular location">
    <subcellularLocation>
        <location evidence="1 9">Bacterial flagellum basal body</location>
    </subcellularLocation>
    <subcellularLocation>
        <location evidence="2">Cell membrane</location>
        <topology evidence="2">Multi-pass membrane protein</topology>
    </subcellularLocation>
</comment>
<keyword evidence="4" id="KW-1003">Cell membrane</keyword>
<dbReference type="NCBIfam" id="TIGR00206">
    <property type="entry name" value="fliF"/>
    <property type="match status" value="1"/>
</dbReference>
<evidence type="ECO:0000313" key="14">
    <source>
        <dbReference type="EMBL" id="MFC3675147.1"/>
    </source>
</evidence>
<dbReference type="InterPro" id="IPR006182">
    <property type="entry name" value="FliF_N_dom"/>
</dbReference>
<dbReference type="Pfam" id="PF08345">
    <property type="entry name" value="YscJ_FliF_C"/>
    <property type="match status" value="1"/>
</dbReference>
<feature type="transmembrane region" description="Helical" evidence="11">
    <location>
        <begin position="435"/>
        <end position="454"/>
    </location>
</feature>
<evidence type="ECO:0000259" key="13">
    <source>
        <dbReference type="Pfam" id="PF08345"/>
    </source>
</evidence>
<evidence type="ECO:0000256" key="11">
    <source>
        <dbReference type="SAM" id="Phobius"/>
    </source>
</evidence>
<keyword evidence="5 11" id="KW-0812">Transmembrane</keyword>
<evidence type="ECO:0000256" key="1">
    <source>
        <dbReference type="ARBA" id="ARBA00004117"/>
    </source>
</evidence>
<keyword evidence="14" id="KW-0966">Cell projection</keyword>
<comment type="caution">
    <text evidence="14">The sequence shown here is derived from an EMBL/GenBank/DDBJ whole genome shotgun (WGS) entry which is preliminary data.</text>
</comment>
<feature type="domain" description="Flagellar M-ring N-terminal" evidence="12">
    <location>
        <begin position="34"/>
        <end position="208"/>
    </location>
</feature>
<evidence type="ECO:0000256" key="7">
    <source>
        <dbReference type="ARBA" id="ARBA00023136"/>
    </source>
</evidence>
<dbReference type="PANTHER" id="PTHR30046:SF0">
    <property type="entry name" value="FLAGELLAR M-RING PROTEIN"/>
    <property type="match status" value="1"/>
</dbReference>
<dbReference type="Proteomes" id="UP001595711">
    <property type="component" value="Unassembled WGS sequence"/>
</dbReference>